<reference evidence="7" key="1">
    <citation type="submission" date="2020-08" db="EMBL/GenBank/DDBJ databases">
        <title>Genome public.</title>
        <authorList>
            <person name="Liu C."/>
            <person name="Sun Q."/>
        </authorList>
    </citation>
    <scope>NUCLEOTIDE SEQUENCE</scope>
    <source>
        <strain evidence="7">NSJ-32</strain>
    </source>
</reference>
<dbReference type="SUPFAM" id="SSF52283">
    <property type="entry name" value="Formate/glycerate dehydrogenase catalytic domain-like"/>
    <property type="match status" value="1"/>
</dbReference>
<evidence type="ECO:0000313" key="8">
    <source>
        <dbReference type="Proteomes" id="UP000657006"/>
    </source>
</evidence>
<dbReference type="InterPro" id="IPR006140">
    <property type="entry name" value="D-isomer_DH_NAD-bd"/>
</dbReference>
<dbReference type="PANTHER" id="PTHR43761">
    <property type="entry name" value="D-ISOMER SPECIFIC 2-HYDROXYACID DEHYDROGENASE FAMILY PROTEIN (AFU_ORTHOLOGUE AFUA_1G13630)"/>
    <property type="match status" value="1"/>
</dbReference>
<name>A0A926I108_9FIRM</name>
<dbReference type="InterPro" id="IPR006139">
    <property type="entry name" value="D-isomer_2_OHA_DH_cat_dom"/>
</dbReference>
<organism evidence="7 8">
    <name type="scientific">Bianquea renquensis</name>
    <dbReference type="NCBI Taxonomy" id="2763661"/>
    <lineage>
        <taxon>Bacteria</taxon>
        <taxon>Bacillati</taxon>
        <taxon>Bacillota</taxon>
        <taxon>Clostridia</taxon>
        <taxon>Eubacteriales</taxon>
        <taxon>Bianqueaceae</taxon>
        <taxon>Bianquea</taxon>
    </lineage>
</organism>
<dbReference type="GO" id="GO:0016616">
    <property type="term" value="F:oxidoreductase activity, acting on the CH-OH group of donors, NAD or NADP as acceptor"/>
    <property type="evidence" value="ECO:0007669"/>
    <property type="project" value="InterPro"/>
</dbReference>
<dbReference type="AlphaFoldDB" id="A0A926I108"/>
<evidence type="ECO:0000259" key="6">
    <source>
        <dbReference type="Pfam" id="PF02826"/>
    </source>
</evidence>
<evidence type="ECO:0000256" key="3">
    <source>
        <dbReference type="ARBA" id="ARBA00023027"/>
    </source>
</evidence>
<comment type="similarity">
    <text evidence="1 4">Belongs to the D-isomer specific 2-hydroxyacid dehydrogenase family.</text>
</comment>
<feature type="domain" description="D-isomer specific 2-hydroxyacid dehydrogenase NAD-binding" evidence="6">
    <location>
        <begin position="107"/>
        <end position="290"/>
    </location>
</feature>
<sequence length="322" mass="36024">MNKIVLLDAKTLGSDLDLTCFERFGQVTIYPFTRPEQVLERSAGCNVVICNKVVFAEREMRALPQLELICVTATGTNNIDLRAAARLGIAVCNIKGYSTESVAQHTFAMLFYLLEHSRYYDEYVKSGAYTGDEIFTHFARTFHELSALRWGIVGLGAIGRRVAQLAALFGAQVMYYSTTGLNASGEGEYTRVDKETLLRESDILSIHAPLTEQTKDFLRYEEMCQMKPTAILLNLGRGGIVREADLAKALEERRIAAAGLDVLEQEPIQAENPLLRIQDSDRLLITPHIAWASIEARNRMTGEIMQNMESYFAGGRRNRVDG</sequence>
<keyword evidence="2 4" id="KW-0560">Oxidoreductase</keyword>
<dbReference type="RefSeq" id="WP_249289452.1">
    <property type="nucleotide sequence ID" value="NZ_JACRSQ010000004.1"/>
</dbReference>
<evidence type="ECO:0000256" key="1">
    <source>
        <dbReference type="ARBA" id="ARBA00005854"/>
    </source>
</evidence>
<dbReference type="Gene3D" id="3.40.50.720">
    <property type="entry name" value="NAD(P)-binding Rossmann-like Domain"/>
    <property type="match status" value="2"/>
</dbReference>
<dbReference type="Pfam" id="PF00389">
    <property type="entry name" value="2-Hacid_dh"/>
    <property type="match status" value="1"/>
</dbReference>
<dbReference type="InterPro" id="IPR036291">
    <property type="entry name" value="NAD(P)-bd_dom_sf"/>
</dbReference>
<gene>
    <name evidence="7" type="ORF">H8730_04360</name>
</gene>
<evidence type="ECO:0000259" key="5">
    <source>
        <dbReference type="Pfam" id="PF00389"/>
    </source>
</evidence>
<proteinExistence type="inferred from homology"/>
<accession>A0A926I108</accession>
<keyword evidence="3" id="KW-0520">NAD</keyword>
<dbReference type="PANTHER" id="PTHR43761:SF1">
    <property type="entry name" value="D-ISOMER SPECIFIC 2-HYDROXYACID DEHYDROGENASE CATALYTIC DOMAIN-CONTAINING PROTEIN-RELATED"/>
    <property type="match status" value="1"/>
</dbReference>
<dbReference type="EMBL" id="JACRSQ010000004">
    <property type="protein sequence ID" value="MBC8542780.1"/>
    <property type="molecule type" value="Genomic_DNA"/>
</dbReference>
<dbReference type="Pfam" id="PF02826">
    <property type="entry name" value="2-Hacid_dh_C"/>
    <property type="match status" value="1"/>
</dbReference>
<comment type="caution">
    <text evidence="7">The sequence shown here is derived from an EMBL/GenBank/DDBJ whole genome shotgun (WGS) entry which is preliminary data.</text>
</comment>
<keyword evidence="8" id="KW-1185">Reference proteome</keyword>
<evidence type="ECO:0000313" key="7">
    <source>
        <dbReference type="EMBL" id="MBC8542780.1"/>
    </source>
</evidence>
<evidence type="ECO:0000256" key="4">
    <source>
        <dbReference type="RuleBase" id="RU003719"/>
    </source>
</evidence>
<dbReference type="SUPFAM" id="SSF51735">
    <property type="entry name" value="NAD(P)-binding Rossmann-fold domains"/>
    <property type="match status" value="1"/>
</dbReference>
<dbReference type="InterPro" id="IPR050418">
    <property type="entry name" value="D-iso_2-hydroxyacid_DH_PdxB"/>
</dbReference>
<protein>
    <submittedName>
        <fullName evidence="7">D-2-hydroxyacid dehydrogenase</fullName>
    </submittedName>
</protein>
<feature type="domain" description="D-isomer specific 2-hydroxyacid dehydrogenase catalytic" evidence="5">
    <location>
        <begin position="17"/>
        <end position="317"/>
    </location>
</feature>
<evidence type="ECO:0000256" key="2">
    <source>
        <dbReference type="ARBA" id="ARBA00023002"/>
    </source>
</evidence>
<dbReference type="NCBIfam" id="NF006263">
    <property type="entry name" value="PRK08410.1"/>
    <property type="match status" value="1"/>
</dbReference>
<dbReference type="Proteomes" id="UP000657006">
    <property type="component" value="Unassembled WGS sequence"/>
</dbReference>
<dbReference type="GO" id="GO:0051287">
    <property type="term" value="F:NAD binding"/>
    <property type="evidence" value="ECO:0007669"/>
    <property type="project" value="InterPro"/>
</dbReference>